<dbReference type="SUPFAM" id="SSF52540">
    <property type="entry name" value="P-loop containing nucleoside triphosphate hydrolases"/>
    <property type="match status" value="1"/>
</dbReference>
<evidence type="ECO:0000256" key="8">
    <source>
        <dbReference type="HAMAP-Rule" id="MF_00377"/>
    </source>
</evidence>
<dbReference type="GO" id="GO:0003688">
    <property type="term" value="F:DNA replication origin binding"/>
    <property type="evidence" value="ECO:0007669"/>
    <property type="project" value="UniProtKB-UniRule"/>
</dbReference>
<dbReference type="GO" id="GO:0005886">
    <property type="term" value="C:plasma membrane"/>
    <property type="evidence" value="ECO:0007669"/>
    <property type="project" value="TreeGrafter"/>
</dbReference>
<evidence type="ECO:0000256" key="11">
    <source>
        <dbReference type="RuleBase" id="RU004227"/>
    </source>
</evidence>
<dbReference type="InterPro" id="IPR003593">
    <property type="entry name" value="AAA+_ATPase"/>
</dbReference>
<gene>
    <name evidence="8 15" type="primary">dnaA</name>
    <name evidence="15" type="ORF">FZC36_02535</name>
</gene>
<feature type="binding site" evidence="8">
    <location>
        <position position="172"/>
    </location>
    <ligand>
        <name>ATP</name>
        <dbReference type="ChEBI" id="CHEBI:30616"/>
    </ligand>
</feature>
<keyword evidence="3 8" id="KW-0235">DNA replication</keyword>
<dbReference type="KEGG" id="nabu:FZC36_02535"/>
<feature type="domain" description="AAA+ ATPase" evidence="13">
    <location>
        <begin position="158"/>
        <end position="289"/>
    </location>
</feature>
<dbReference type="PRINTS" id="PR00051">
    <property type="entry name" value="DNAA"/>
</dbReference>
<dbReference type="CDD" id="cd06571">
    <property type="entry name" value="Bac_DnaA_C"/>
    <property type="match status" value="1"/>
</dbReference>
<comment type="similarity">
    <text evidence="1 8 11">Belongs to the DnaA family.</text>
</comment>
<comment type="domain">
    <text evidence="8">Domain I is involved in oligomerization and binding regulators, domain II is flexibile and of varying length in different bacteria, domain III forms the AAA+ region, while domain IV binds dsDNA.</text>
</comment>
<dbReference type="SUPFAM" id="SSF48295">
    <property type="entry name" value="TrpR-like"/>
    <property type="match status" value="1"/>
</dbReference>
<dbReference type="Pfam" id="PF08299">
    <property type="entry name" value="Bac_DnaA_C"/>
    <property type="match status" value="1"/>
</dbReference>
<dbReference type="GO" id="GO:0006275">
    <property type="term" value="P:regulation of DNA replication"/>
    <property type="evidence" value="ECO:0007669"/>
    <property type="project" value="UniProtKB-UniRule"/>
</dbReference>
<dbReference type="GO" id="GO:0005524">
    <property type="term" value="F:ATP binding"/>
    <property type="evidence" value="ECO:0007669"/>
    <property type="project" value="UniProtKB-UniRule"/>
</dbReference>
<dbReference type="NCBIfam" id="TIGR00362">
    <property type="entry name" value="DnaA"/>
    <property type="match status" value="1"/>
</dbReference>
<dbReference type="InterPro" id="IPR038454">
    <property type="entry name" value="DnaA_N_sf"/>
</dbReference>
<dbReference type="EMBL" id="CP043314">
    <property type="protein sequence ID" value="QEK39285.1"/>
    <property type="molecule type" value="Genomic_DNA"/>
</dbReference>
<organism evidence="15 16">
    <name type="scientific">Candidatus Nesciobacter abundans</name>
    <dbReference type="NCBI Taxonomy" id="2601668"/>
    <lineage>
        <taxon>Bacteria</taxon>
        <taxon>Pseudomonadati</taxon>
        <taxon>Pseudomonadota</taxon>
        <taxon>Alphaproteobacteria</taxon>
        <taxon>Holosporales</taxon>
        <taxon>Holosporaceae</taxon>
        <taxon>Candidatus Nesciobacter</taxon>
    </lineage>
</organism>
<evidence type="ECO:0000256" key="5">
    <source>
        <dbReference type="ARBA" id="ARBA00022840"/>
    </source>
</evidence>
<feature type="binding site" evidence="8">
    <location>
        <position position="173"/>
    </location>
    <ligand>
        <name>ATP</name>
        <dbReference type="ChEBI" id="CHEBI:30616"/>
    </ligand>
</feature>
<reference evidence="15 16" key="1">
    <citation type="submission" date="2019-08" db="EMBL/GenBank/DDBJ databases">
        <title>Highly reduced genomes of protist endosymbionts show evolutionary convergence.</title>
        <authorList>
            <person name="George E."/>
            <person name="Husnik F."/>
            <person name="Tashyreva D."/>
            <person name="Prokopchuk G."/>
            <person name="Horak A."/>
            <person name="Kwong W.K."/>
            <person name="Lukes J."/>
            <person name="Keeling P.J."/>
        </authorList>
    </citation>
    <scope>NUCLEOTIDE SEQUENCE [LARGE SCALE GENOMIC DNA]</scope>
    <source>
        <strain evidence="15">1604HC</strain>
    </source>
</reference>
<evidence type="ECO:0000256" key="2">
    <source>
        <dbReference type="ARBA" id="ARBA00022490"/>
    </source>
</evidence>
<dbReference type="AlphaFoldDB" id="A0A5C0UGN8"/>
<keyword evidence="2 8" id="KW-0963">Cytoplasm</keyword>
<comment type="subcellular location">
    <subcellularLocation>
        <location evidence="8">Cytoplasm</location>
    </subcellularLocation>
</comment>
<dbReference type="Gene3D" id="1.10.8.60">
    <property type="match status" value="1"/>
</dbReference>
<dbReference type="InterPro" id="IPR024633">
    <property type="entry name" value="DnaA_N_dom"/>
</dbReference>
<dbReference type="Gene3D" id="3.30.300.180">
    <property type="match status" value="1"/>
</dbReference>
<evidence type="ECO:0000256" key="1">
    <source>
        <dbReference type="ARBA" id="ARBA00006583"/>
    </source>
</evidence>
<dbReference type="GO" id="GO:0006270">
    <property type="term" value="P:DNA replication initiation"/>
    <property type="evidence" value="ECO:0007669"/>
    <property type="project" value="UniProtKB-UniRule"/>
</dbReference>
<feature type="domain" description="Chromosomal replication initiator DnaA C-terminal" evidence="14">
    <location>
        <begin position="364"/>
        <end position="433"/>
    </location>
</feature>
<feature type="binding site" evidence="8">
    <location>
        <position position="171"/>
    </location>
    <ligand>
        <name>ATP</name>
        <dbReference type="ChEBI" id="CHEBI:30616"/>
    </ligand>
</feature>
<dbReference type="InterPro" id="IPR020591">
    <property type="entry name" value="Chromosome_initiator_DnaA-like"/>
</dbReference>
<keyword evidence="6 8" id="KW-0446">Lipid-binding</keyword>
<dbReference type="Gene3D" id="3.40.50.300">
    <property type="entry name" value="P-loop containing nucleotide triphosphate hydrolases"/>
    <property type="match status" value="1"/>
</dbReference>
<comment type="function">
    <text evidence="8 10">Plays an essential role in the initiation and regulation of chromosomal replication. ATP-DnaA binds to the origin of replication (oriC) to initiate formation of the DNA replication initiation complex once per cell cycle. Binds the DnaA box (a 9 base pair repeat at the origin) and separates the double-stranded (ds)DNA. Forms a right-handed helical filament on oriC DNA; dsDNA binds to the exterior of the filament while single-stranded (ss)DNA is stabiized in the filament's interior. The ATP-DnaA-oriC complex binds and stabilizes one strand of the AT-rich DNA unwinding element (DUE), permitting loading of DNA polymerase. After initiation quickly degrades to an ADP-DnaA complex that is not apt for DNA replication. Binds acidic phospholipids.</text>
</comment>
<evidence type="ECO:0000256" key="3">
    <source>
        <dbReference type="ARBA" id="ARBA00022705"/>
    </source>
</evidence>
<comment type="subunit">
    <text evidence="8">Oligomerizes as a right-handed, spiral filament on DNA at oriC.</text>
</comment>
<dbReference type="Pfam" id="PF00308">
    <property type="entry name" value="Bac_DnaA"/>
    <property type="match status" value="1"/>
</dbReference>
<dbReference type="CDD" id="cd00009">
    <property type="entry name" value="AAA"/>
    <property type="match status" value="1"/>
</dbReference>
<dbReference type="InterPro" id="IPR001957">
    <property type="entry name" value="Chromosome_initiator_DnaA"/>
</dbReference>
<evidence type="ECO:0000256" key="9">
    <source>
        <dbReference type="NCBIfam" id="TIGR00362"/>
    </source>
</evidence>
<name>A0A5C0UGN8_9PROT</name>
<keyword evidence="4 8" id="KW-0547">Nucleotide-binding</keyword>
<keyword evidence="7 8" id="KW-0238">DNA-binding</keyword>
<evidence type="ECO:0000256" key="10">
    <source>
        <dbReference type="RuleBase" id="RU000577"/>
    </source>
</evidence>
<dbReference type="Gene3D" id="1.10.1750.10">
    <property type="match status" value="1"/>
</dbReference>
<evidence type="ECO:0000259" key="13">
    <source>
        <dbReference type="SMART" id="SM00382"/>
    </source>
</evidence>
<keyword evidence="5 8" id="KW-0067">ATP-binding</keyword>
<evidence type="ECO:0000259" key="14">
    <source>
        <dbReference type="SMART" id="SM00760"/>
    </source>
</evidence>
<dbReference type="InterPro" id="IPR010921">
    <property type="entry name" value="Trp_repressor/repl_initiator"/>
</dbReference>
<evidence type="ECO:0000256" key="12">
    <source>
        <dbReference type="SAM" id="MobiDB-lite"/>
    </source>
</evidence>
<proteinExistence type="inferred from homology"/>
<evidence type="ECO:0000256" key="4">
    <source>
        <dbReference type="ARBA" id="ARBA00022741"/>
    </source>
</evidence>
<sequence length="455" mass="51960">MLKDLERNSVNSSEIWERVHEKLNIALGSQTVSNWFKNPDHKVDNSQFSLFLNSRFAVKWINEQYLDLIQDVCSREFGISASVELSPESSLNAATDPKNQESENTNGFNAAQSGINLDMKEYSLPLDPNMTFETFVVGKENEMAYESAYRVVSSDSRSFNPLFIYGKVGLGKTHLMHSMGWSVIKQGNKKVCYISAEQFMVKFINALKRRDMMAFKDDFRSVDMLMIDDFQFLAGKESTQEEFFHTFVYLISQSKQLVISADKPPSELSGIEERLRSRLGSGLVVNVYPATYELRLSILKEKTESKKVDPKVLEFIAEHVTSNVRELSGALNRVFAYFEMFNRPITIEVAKSVLNDFTAKKKITKEDILKKVCVHYSIHESDIMSSSRKKVIVKARQFAMFLCRDMTDSSLPEIGRLFGGKDHTTALYSIRQVEKLSKQDASVMCEIEDIRNSLK</sequence>
<dbReference type="FunFam" id="3.40.50.300:FF:000668">
    <property type="entry name" value="Chromosomal replication initiator protein DnaA"/>
    <property type="match status" value="1"/>
</dbReference>
<dbReference type="GO" id="GO:0008289">
    <property type="term" value="F:lipid binding"/>
    <property type="evidence" value="ECO:0007669"/>
    <property type="project" value="UniProtKB-KW"/>
</dbReference>
<dbReference type="PANTHER" id="PTHR30050">
    <property type="entry name" value="CHROMOSOMAL REPLICATION INITIATOR PROTEIN DNAA"/>
    <property type="match status" value="1"/>
</dbReference>
<feature type="binding site" evidence="8">
    <location>
        <position position="169"/>
    </location>
    <ligand>
        <name>ATP</name>
        <dbReference type="ChEBI" id="CHEBI:30616"/>
    </ligand>
</feature>
<dbReference type="Proteomes" id="UP000324924">
    <property type="component" value="Chromosome"/>
</dbReference>
<dbReference type="GO" id="GO:0005737">
    <property type="term" value="C:cytoplasm"/>
    <property type="evidence" value="ECO:0007669"/>
    <property type="project" value="UniProtKB-SubCell"/>
</dbReference>
<dbReference type="InterPro" id="IPR027417">
    <property type="entry name" value="P-loop_NTPase"/>
</dbReference>
<protein>
    <recommendedName>
        <fullName evidence="8 9">Chromosomal replication initiator protein DnaA</fullName>
    </recommendedName>
</protein>
<dbReference type="InterPro" id="IPR013159">
    <property type="entry name" value="DnaA_C"/>
</dbReference>
<evidence type="ECO:0000313" key="15">
    <source>
        <dbReference type="EMBL" id="QEK39285.1"/>
    </source>
</evidence>
<evidence type="ECO:0000256" key="7">
    <source>
        <dbReference type="ARBA" id="ARBA00023125"/>
    </source>
</evidence>
<feature type="region of interest" description="Domain IV, binds dsDNA" evidence="8">
    <location>
        <begin position="339"/>
        <end position="455"/>
    </location>
</feature>
<comment type="caution">
    <text evidence="8">Lacks conserved residue(s) required for the propagation of feature annotation.</text>
</comment>
<evidence type="ECO:0000313" key="16">
    <source>
        <dbReference type="Proteomes" id="UP000324924"/>
    </source>
</evidence>
<dbReference type="SMART" id="SM00760">
    <property type="entry name" value="Bac_DnaA_C"/>
    <property type="match status" value="1"/>
</dbReference>
<dbReference type="Pfam" id="PF11638">
    <property type="entry name" value="DnaA_N"/>
    <property type="match status" value="1"/>
</dbReference>
<dbReference type="InterPro" id="IPR013317">
    <property type="entry name" value="DnaA_dom"/>
</dbReference>
<dbReference type="OrthoDB" id="9807019at2"/>
<keyword evidence="16" id="KW-1185">Reference proteome</keyword>
<evidence type="ECO:0000256" key="6">
    <source>
        <dbReference type="ARBA" id="ARBA00023121"/>
    </source>
</evidence>
<accession>A0A5C0UGN8</accession>
<dbReference type="PANTHER" id="PTHR30050:SF2">
    <property type="entry name" value="CHROMOSOMAL REPLICATION INITIATOR PROTEIN DNAA"/>
    <property type="match status" value="1"/>
</dbReference>
<feature type="region of interest" description="Disordered" evidence="12">
    <location>
        <begin position="88"/>
        <end position="110"/>
    </location>
</feature>
<dbReference type="HAMAP" id="MF_00377">
    <property type="entry name" value="DnaA_bact"/>
    <property type="match status" value="1"/>
</dbReference>
<dbReference type="SMART" id="SM00382">
    <property type="entry name" value="AAA"/>
    <property type="match status" value="1"/>
</dbReference>
<feature type="region of interest" description="Domain I, interacts with DnaA modulators" evidence="8">
    <location>
        <begin position="1"/>
        <end position="90"/>
    </location>
</feature>